<name>A0A820GBT6_9BILA</name>
<sequence>MSGSESNQDAAASSNIRQPRQRMAANYFLIW</sequence>
<dbReference type="Proteomes" id="UP000663844">
    <property type="component" value="Unassembled WGS sequence"/>
</dbReference>
<feature type="non-terminal residue" evidence="1">
    <location>
        <position position="31"/>
    </location>
</feature>
<dbReference type="EMBL" id="CAJOAZ010014087">
    <property type="protein sequence ID" value="CAF4275816.1"/>
    <property type="molecule type" value="Genomic_DNA"/>
</dbReference>
<evidence type="ECO:0000313" key="2">
    <source>
        <dbReference type="Proteomes" id="UP000663844"/>
    </source>
</evidence>
<organism evidence="1 2">
    <name type="scientific">Adineta steineri</name>
    <dbReference type="NCBI Taxonomy" id="433720"/>
    <lineage>
        <taxon>Eukaryota</taxon>
        <taxon>Metazoa</taxon>
        <taxon>Spiralia</taxon>
        <taxon>Gnathifera</taxon>
        <taxon>Rotifera</taxon>
        <taxon>Eurotatoria</taxon>
        <taxon>Bdelloidea</taxon>
        <taxon>Adinetida</taxon>
        <taxon>Adinetidae</taxon>
        <taxon>Adineta</taxon>
    </lineage>
</organism>
<dbReference type="AlphaFoldDB" id="A0A820GBT6"/>
<gene>
    <name evidence="1" type="ORF">OXD698_LOCUS44772</name>
</gene>
<proteinExistence type="predicted"/>
<comment type="caution">
    <text evidence="1">The sequence shown here is derived from an EMBL/GenBank/DDBJ whole genome shotgun (WGS) entry which is preliminary data.</text>
</comment>
<reference evidence="1" key="1">
    <citation type="submission" date="2021-02" db="EMBL/GenBank/DDBJ databases">
        <authorList>
            <person name="Nowell W R."/>
        </authorList>
    </citation>
    <scope>NUCLEOTIDE SEQUENCE</scope>
</reference>
<protein>
    <submittedName>
        <fullName evidence="1">Uncharacterized protein</fullName>
    </submittedName>
</protein>
<evidence type="ECO:0000313" key="1">
    <source>
        <dbReference type="EMBL" id="CAF4275816.1"/>
    </source>
</evidence>
<accession>A0A820GBT6</accession>